<name>A0A5N0UKN3_9PSEU</name>
<gene>
    <name evidence="1" type="ORF">FPZ12_042510</name>
</gene>
<comment type="caution">
    <text evidence="1">The sequence shown here is derived from an EMBL/GenBank/DDBJ whole genome shotgun (WGS) entry which is preliminary data.</text>
</comment>
<proteinExistence type="predicted"/>
<dbReference type="EMBL" id="VMNW02000132">
    <property type="protein sequence ID" value="KAA9149771.1"/>
    <property type="molecule type" value="Genomic_DNA"/>
</dbReference>
<organism evidence="1 2">
    <name type="scientific">Amycolatopsis acidicola</name>
    <dbReference type="NCBI Taxonomy" id="2596893"/>
    <lineage>
        <taxon>Bacteria</taxon>
        <taxon>Bacillati</taxon>
        <taxon>Actinomycetota</taxon>
        <taxon>Actinomycetes</taxon>
        <taxon>Pseudonocardiales</taxon>
        <taxon>Pseudonocardiaceae</taxon>
        <taxon>Amycolatopsis</taxon>
    </lineage>
</organism>
<dbReference type="RefSeq" id="WP_144748865.1">
    <property type="nucleotide sequence ID" value="NZ_VMNW02000132.1"/>
</dbReference>
<sequence>MTEVVKTLLAEAKLPASDEEVAVYAAAYEAQRAAVDALYEVPAARYVDPALRFRAAARIEDWA</sequence>
<keyword evidence="2" id="KW-1185">Reference proteome</keyword>
<evidence type="ECO:0000313" key="2">
    <source>
        <dbReference type="Proteomes" id="UP000319769"/>
    </source>
</evidence>
<dbReference type="Proteomes" id="UP000319769">
    <property type="component" value="Unassembled WGS sequence"/>
</dbReference>
<accession>A0A5N0UKN3</accession>
<evidence type="ECO:0008006" key="3">
    <source>
        <dbReference type="Google" id="ProtNLM"/>
    </source>
</evidence>
<evidence type="ECO:0000313" key="1">
    <source>
        <dbReference type="EMBL" id="KAA9149771.1"/>
    </source>
</evidence>
<protein>
    <recommendedName>
        <fullName evidence="3">DUF4089 domain-containing protein</fullName>
    </recommendedName>
</protein>
<reference evidence="1" key="1">
    <citation type="submission" date="2019-09" db="EMBL/GenBank/DDBJ databases">
        <authorList>
            <person name="Teo W.F.A."/>
            <person name="Duangmal K."/>
        </authorList>
    </citation>
    <scope>NUCLEOTIDE SEQUENCE [LARGE SCALE GENOMIC DNA]</scope>
    <source>
        <strain evidence="1">K81G1</strain>
    </source>
</reference>
<dbReference type="AlphaFoldDB" id="A0A5N0UKN3"/>